<feature type="transmembrane region" description="Helical" evidence="11">
    <location>
        <begin position="320"/>
        <end position="353"/>
    </location>
</feature>
<keyword evidence="5" id="KW-0677">Repeat</keyword>
<evidence type="ECO:0000256" key="2">
    <source>
        <dbReference type="ARBA" id="ARBA00008869"/>
    </source>
</evidence>
<evidence type="ECO:0000256" key="11">
    <source>
        <dbReference type="SAM" id="Phobius"/>
    </source>
</evidence>
<dbReference type="OMA" id="THAMHEA"/>
<keyword evidence="7" id="KW-0067">ATP-binding</keyword>
<sequence>MARASFAKQTRVLLWKNATLKRRNLRGLLVELLLPVLLLWLLRWLATLGSAAAGVNHVPEARNTDEAQPLPTLTLLPTLLARSNRVLGVTSPQATELITFLDARYATPLGPRFGDVTTVFASERAMNEYAKKSMTSNTSRLLYAGVVLDANVATIRLSDQATESNGAAPADGVQPTSDFGILAQLTFNKTTAMQYPGFLPLQIALHEFAAGVALHVECDCLAQDLVISGLHWSDIGLASAASCASSTSASSWLFSQPGSAVPFPEAAHVDVQDPVTPQIIMYLVYLGLWPFSRFVRDTINEKETKMKEYLFILGVRESALVCSWVGVYFILFGLVFLTFLLSAVCFGLMVVPFFDRAKTAIGIAPLLFLGWCSPLIAQRTGLSSDLWTLLGPLTSPLVFYNAMTTALGLGADGNLRDVAFSHLALPWLTLLLHAVVYAVLGAYLDRVLPKSIGVQSPWHFPFHAEFWVPSTCPSRLTKTSYHTFTPVIETASDDAPVVDLDNVTKVYDDGKVAVQNVSLSIPEGEIFGLLGANGAGKTTTLSMLSGALAPTDGTLRVCGDHDMTRIRQHLGVCFQQDVLYDSLTIEEHVLLLEQLKGQDDLRLIRAECEAKCIAFGLGDKIYAQTSTLSGGSKRKVCVLLALLGDAKLVLLDEPTSGIDVDSQKHVWAAIQGALAGRAVLLTTHAMHEAQVLSHRIGIMANGELHCVGTSGALKDKYGVGYKLHVVKAARDAGDKVRIALASVPGASVLRDHKWGLDCQLPLGTEASIPALLRALDALQASGVLETYDVATTTLEDVFVKIASGDTAIQSAAAATPKALNDSASMTRPEAHKYAAWRVCLTQICALMRKRAALVRRDVRNTSSQYLWPLLVFGVLSYLLVQAGKASDDAVPALAAPMVLATTKVLPSLPPPSLLGPNVTLGGVVDYLLAHPGGTGALFVDTTSHAIFYNASVPGALAATIQAVYASACTLPSCALAVHARPLEMKSFAGAEAFVLSDVLGVVLAMYLIGALVFAATPLTTGIVKERESGLKQYQHFCGAWLSTYWAAHLLFDLVVFSAFSLVLVLWCQYLAYMALVPIPNLGASALCVLLAGVAIVPYMYLLSFLFGSSTSAHTFVSYVGTFQLLFAPMTLLLSSLTDACTTYATLSPWLHAAFPLISLGETLVNLATTELAFVRGMCTQASVLETPSSLLNAYLWQTLLAGPCYAVLVLGIDAFLTYPAAMRHALRCATHPTRAADDVETGTAPIVQVSGLAKTYVASFWRRATAQDVHALYALDFAVAPGESVALLGVNGSGKSTTFQMLTAGVTPTAGEATVGPCNVSTDAPHARDWMGYCPQPNWLFDNLSVREHLQLVCSLRLQAPDTIETVITALQLNPVADLRTAKLSGGNKRRVMIAMAVVAKPPVLLLDEPSAGVDVVARRLLWQLLRDEACLFTTHCLEEAEAVCTSAVVLAKGKRVYRGSIAALKQQVSKGVTMQVTFCDPLASDDVQAALSTARYLRRHNLVDGEIKTSKTGRKTTYLVSAASMWRVLLAQPDGTKARIWLRLSQAHKSFLASMAKRQAEPAIELPTKKRTQSESAAPLESPAAKRMKPNMPPTHACETDDGSRVPGSRSETHNLCELGLKTR</sequence>
<dbReference type="InterPro" id="IPR027417">
    <property type="entry name" value="P-loop_NTPase"/>
</dbReference>
<evidence type="ECO:0000256" key="7">
    <source>
        <dbReference type="ARBA" id="ARBA00022840"/>
    </source>
</evidence>
<dbReference type="GO" id="GO:0016887">
    <property type="term" value="F:ATP hydrolysis activity"/>
    <property type="evidence" value="ECO:0007669"/>
    <property type="project" value="InterPro"/>
</dbReference>
<evidence type="ECO:0000256" key="4">
    <source>
        <dbReference type="ARBA" id="ARBA00022692"/>
    </source>
</evidence>
<dbReference type="CDD" id="cd03263">
    <property type="entry name" value="ABC_subfamily_A"/>
    <property type="match status" value="2"/>
</dbReference>
<dbReference type="SMART" id="SM00382">
    <property type="entry name" value="AAA"/>
    <property type="match status" value="2"/>
</dbReference>
<comment type="similarity">
    <text evidence="2">Belongs to the ABC transporter superfamily. ABCA family.</text>
</comment>
<keyword evidence="4 11" id="KW-0812">Transmembrane</keyword>
<keyword evidence="8 11" id="KW-1133">Transmembrane helix</keyword>
<dbReference type="EMBL" id="JH767151">
    <property type="protein sequence ID" value="EQC35349.1"/>
    <property type="molecule type" value="Genomic_DNA"/>
</dbReference>
<organism evidence="13 14">
    <name type="scientific">Saprolegnia diclina (strain VS20)</name>
    <dbReference type="NCBI Taxonomy" id="1156394"/>
    <lineage>
        <taxon>Eukaryota</taxon>
        <taxon>Sar</taxon>
        <taxon>Stramenopiles</taxon>
        <taxon>Oomycota</taxon>
        <taxon>Saprolegniomycetes</taxon>
        <taxon>Saprolegniales</taxon>
        <taxon>Saprolegniaceae</taxon>
        <taxon>Saprolegnia</taxon>
    </lineage>
</organism>
<dbReference type="InterPro" id="IPR013525">
    <property type="entry name" value="ABC2_TM"/>
</dbReference>
<feature type="compositionally biased region" description="Low complexity" evidence="10">
    <location>
        <begin position="1575"/>
        <end position="1586"/>
    </location>
</feature>
<dbReference type="SUPFAM" id="SSF52540">
    <property type="entry name" value="P-loop containing nucleoside triphosphate hydrolases"/>
    <property type="match status" value="2"/>
</dbReference>
<feature type="transmembrane region" description="Helical" evidence="11">
    <location>
        <begin position="423"/>
        <end position="444"/>
    </location>
</feature>
<dbReference type="OrthoDB" id="10255969at2759"/>
<evidence type="ECO:0000256" key="1">
    <source>
        <dbReference type="ARBA" id="ARBA00004141"/>
    </source>
</evidence>
<dbReference type="PROSITE" id="PS50893">
    <property type="entry name" value="ABC_TRANSPORTER_2"/>
    <property type="match status" value="2"/>
</dbReference>
<evidence type="ECO:0000313" key="13">
    <source>
        <dbReference type="EMBL" id="EQC35349.1"/>
    </source>
</evidence>
<dbReference type="GO" id="GO:0016020">
    <property type="term" value="C:membrane"/>
    <property type="evidence" value="ECO:0007669"/>
    <property type="project" value="UniProtKB-SubCell"/>
</dbReference>
<evidence type="ECO:0000256" key="5">
    <source>
        <dbReference type="ARBA" id="ARBA00022737"/>
    </source>
</evidence>
<dbReference type="STRING" id="1156394.T0QBR5"/>
<proteinExistence type="inferred from homology"/>
<dbReference type="Gene3D" id="3.40.50.300">
    <property type="entry name" value="P-loop containing nucleotide triphosphate hydrolases"/>
    <property type="match status" value="2"/>
</dbReference>
<dbReference type="Pfam" id="PF00005">
    <property type="entry name" value="ABC_tran"/>
    <property type="match status" value="2"/>
</dbReference>
<feature type="transmembrane region" description="Helical" evidence="11">
    <location>
        <begin position="1194"/>
        <end position="1216"/>
    </location>
</feature>
<feature type="domain" description="ABC transporter" evidence="12">
    <location>
        <begin position="498"/>
        <end position="726"/>
    </location>
</feature>
<comment type="subcellular location">
    <subcellularLocation>
        <location evidence="1">Membrane</location>
        <topology evidence="1">Multi-pass membrane protein</topology>
    </subcellularLocation>
</comment>
<evidence type="ECO:0000256" key="9">
    <source>
        <dbReference type="ARBA" id="ARBA00023136"/>
    </source>
</evidence>
<dbReference type="GeneID" id="19947788"/>
<dbReference type="VEuPathDB" id="FungiDB:SDRG_07061"/>
<keyword evidence="3" id="KW-0813">Transport</keyword>
<dbReference type="Pfam" id="PF12698">
    <property type="entry name" value="ABC2_membrane_3"/>
    <property type="match status" value="1"/>
</dbReference>
<feature type="transmembrane region" description="Helical" evidence="11">
    <location>
        <begin position="389"/>
        <end position="411"/>
    </location>
</feature>
<feature type="region of interest" description="Disordered" evidence="10">
    <location>
        <begin position="1561"/>
        <end position="1625"/>
    </location>
</feature>
<accession>T0QBR5</accession>
<feature type="transmembrane region" description="Helical" evidence="11">
    <location>
        <begin position="1083"/>
        <end position="1103"/>
    </location>
</feature>
<dbReference type="InParanoid" id="T0QBR5"/>
<dbReference type="GO" id="GO:0005319">
    <property type="term" value="F:lipid transporter activity"/>
    <property type="evidence" value="ECO:0007669"/>
    <property type="project" value="TreeGrafter"/>
</dbReference>
<keyword evidence="6" id="KW-0547">Nucleotide-binding</keyword>
<evidence type="ECO:0000256" key="10">
    <source>
        <dbReference type="SAM" id="MobiDB-lite"/>
    </source>
</evidence>
<evidence type="ECO:0000256" key="8">
    <source>
        <dbReference type="ARBA" id="ARBA00022989"/>
    </source>
</evidence>
<feature type="transmembrane region" description="Helical" evidence="11">
    <location>
        <begin position="1044"/>
        <end position="1071"/>
    </location>
</feature>
<dbReference type="InterPro" id="IPR003593">
    <property type="entry name" value="AAA+_ATPase"/>
</dbReference>
<reference evidence="13 14" key="1">
    <citation type="submission" date="2012-04" db="EMBL/GenBank/DDBJ databases">
        <title>The Genome Sequence of Saprolegnia declina VS20.</title>
        <authorList>
            <consortium name="The Broad Institute Genome Sequencing Platform"/>
            <person name="Russ C."/>
            <person name="Nusbaum C."/>
            <person name="Tyler B."/>
            <person name="van West P."/>
            <person name="Dieguez-Uribeondo J."/>
            <person name="de Bruijn I."/>
            <person name="Tripathy S."/>
            <person name="Jiang R."/>
            <person name="Young S.K."/>
            <person name="Zeng Q."/>
            <person name="Gargeya S."/>
            <person name="Fitzgerald M."/>
            <person name="Haas B."/>
            <person name="Abouelleil A."/>
            <person name="Alvarado L."/>
            <person name="Arachchi H.M."/>
            <person name="Berlin A."/>
            <person name="Chapman S.B."/>
            <person name="Goldberg J."/>
            <person name="Griggs A."/>
            <person name="Gujja S."/>
            <person name="Hansen M."/>
            <person name="Howarth C."/>
            <person name="Imamovic A."/>
            <person name="Larimer J."/>
            <person name="McCowen C."/>
            <person name="Montmayeur A."/>
            <person name="Murphy C."/>
            <person name="Neiman D."/>
            <person name="Pearson M."/>
            <person name="Priest M."/>
            <person name="Roberts A."/>
            <person name="Saif S."/>
            <person name="Shea T."/>
            <person name="Sisk P."/>
            <person name="Sykes S."/>
            <person name="Wortman J."/>
            <person name="Nusbaum C."/>
            <person name="Birren B."/>
        </authorList>
    </citation>
    <scope>NUCLEOTIDE SEQUENCE [LARGE SCALE GENOMIC DNA]</scope>
    <source>
        <strain evidence="13 14">VS20</strain>
    </source>
</reference>
<dbReference type="InterPro" id="IPR003439">
    <property type="entry name" value="ABC_transporter-like_ATP-bd"/>
</dbReference>
<feature type="domain" description="ABC transporter" evidence="12">
    <location>
        <begin position="1247"/>
        <end position="1478"/>
    </location>
</feature>
<keyword evidence="9 11" id="KW-0472">Membrane</keyword>
<dbReference type="PROSITE" id="PS00211">
    <property type="entry name" value="ABC_TRANSPORTER_1"/>
    <property type="match status" value="1"/>
</dbReference>
<dbReference type="Proteomes" id="UP000030762">
    <property type="component" value="Unassembled WGS sequence"/>
</dbReference>
<evidence type="ECO:0000256" key="6">
    <source>
        <dbReference type="ARBA" id="ARBA00022741"/>
    </source>
</evidence>
<dbReference type="PANTHER" id="PTHR19229:SF36">
    <property type="entry name" value="ATP-BINDING CASSETTE SUB-FAMILY A MEMBER 2"/>
    <property type="match status" value="1"/>
</dbReference>
<protein>
    <recommendedName>
        <fullName evidence="12">ABC transporter domain-containing protein</fullName>
    </recommendedName>
</protein>
<gene>
    <name evidence="13" type="ORF">SDRG_07061</name>
</gene>
<dbReference type="FunFam" id="3.40.50.300:FF:000335">
    <property type="entry name" value="ATP binding cassette subfamily A member 5"/>
    <property type="match status" value="1"/>
</dbReference>
<name>T0QBR5_SAPDV</name>
<dbReference type="RefSeq" id="XP_008611099.1">
    <property type="nucleotide sequence ID" value="XM_008612877.1"/>
</dbReference>
<evidence type="ECO:0000259" key="12">
    <source>
        <dbReference type="PROSITE" id="PS50893"/>
    </source>
</evidence>
<feature type="transmembrane region" description="Helical" evidence="11">
    <location>
        <begin position="1003"/>
        <end position="1023"/>
    </location>
</feature>
<dbReference type="InterPro" id="IPR026082">
    <property type="entry name" value="ABCA"/>
</dbReference>
<dbReference type="GO" id="GO:0005524">
    <property type="term" value="F:ATP binding"/>
    <property type="evidence" value="ECO:0007669"/>
    <property type="project" value="UniProtKB-KW"/>
</dbReference>
<dbReference type="eggNOG" id="KOG0059">
    <property type="taxonomic scope" value="Eukaryota"/>
</dbReference>
<dbReference type="PANTHER" id="PTHR19229">
    <property type="entry name" value="ATP-BINDING CASSETTE TRANSPORTER SUBFAMILY A ABCA"/>
    <property type="match status" value="1"/>
</dbReference>
<feature type="transmembrane region" description="Helical" evidence="11">
    <location>
        <begin position="1115"/>
        <end position="1136"/>
    </location>
</feature>
<evidence type="ECO:0000256" key="3">
    <source>
        <dbReference type="ARBA" id="ARBA00022448"/>
    </source>
</evidence>
<evidence type="ECO:0000313" key="14">
    <source>
        <dbReference type="Proteomes" id="UP000030762"/>
    </source>
</evidence>
<dbReference type="InterPro" id="IPR017871">
    <property type="entry name" value="ABC_transporter-like_CS"/>
</dbReference>
<dbReference type="GO" id="GO:0140359">
    <property type="term" value="F:ABC-type transporter activity"/>
    <property type="evidence" value="ECO:0007669"/>
    <property type="project" value="InterPro"/>
</dbReference>
<keyword evidence="14" id="KW-1185">Reference proteome</keyword>
<feature type="transmembrane region" description="Helical" evidence="11">
    <location>
        <begin position="359"/>
        <end position="377"/>
    </location>
</feature>